<dbReference type="Pfam" id="PF11697">
    <property type="entry name" value="DUF3293"/>
    <property type="match status" value="1"/>
</dbReference>
<reference evidence="1 2" key="1">
    <citation type="journal article" date="2011" name="J. Bacteriol.">
        <title>Complete genome sequence of seawater bacterium Glaciecola nitratireducens FR1064T.</title>
        <authorList>
            <person name="Bian F."/>
            <person name="Qin Q.L."/>
            <person name="Xie B.B."/>
            <person name="Shu Y.L."/>
            <person name="Zhang X.Y."/>
            <person name="Yu Y."/>
            <person name="Chen B."/>
            <person name="Chen X.L."/>
            <person name="Zhou B.C."/>
            <person name="Zhang Y.Z."/>
        </authorList>
    </citation>
    <scope>NUCLEOTIDE SEQUENCE [LARGE SCALE GENOMIC DNA]</scope>
    <source>
        <strain evidence="2">JCM 12485 / KCTC 12276 / FR1064</strain>
    </source>
</reference>
<dbReference type="EMBL" id="CP003060">
    <property type="protein sequence ID" value="AEP29719.1"/>
    <property type="molecule type" value="Genomic_DNA"/>
</dbReference>
<dbReference type="STRING" id="1085623.GNIT_1602"/>
<evidence type="ECO:0008006" key="3">
    <source>
        <dbReference type="Google" id="ProtNLM"/>
    </source>
</evidence>
<protein>
    <recommendedName>
        <fullName evidence="3">DUF3293 domain-containing protein</fullName>
    </recommendedName>
</protein>
<evidence type="ECO:0000313" key="1">
    <source>
        <dbReference type="EMBL" id="AEP29719.1"/>
    </source>
</evidence>
<dbReference type="AlphaFoldDB" id="G4QH88"/>
<gene>
    <name evidence="1" type="ordered locus">GNIT_1602</name>
</gene>
<accession>G4QH88</accession>
<dbReference type="HOGENOM" id="CLU_139217_0_0_6"/>
<dbReference type="InterPro" id="IPR021710">
    <property type="entry name" value="DUF3293"/>
</dbReference>
<dbReference type="OrthoDB" id="6400497at2"/>
<dbReference type="eggNOG" id="ENOG5033AYA">
    <property type="taxonomic scope" value="Bacteria"/>
</dbReference>
<name>G4QH88_GLANF</name>
<dbReference type="KEGG" id="gni:GNIT_1602"/>
<dbReference type="RefSeq" id="WP_014108593.1">
    <property type="nucleotide sequence ID" value="NC_016041.1"/>
</dbReference>
<dbReference type="Proteomes" id="UP000009282">
    <property type="component" value="Chromosome"/>
</dbReference>
<sequence length="147" mass="17269">MLKEELINAYKTAKYVVVDQNIDHRIRVGEHDFVIEKMLSDHDARFAYFITPENPFSQNLTNEENDLRHKRFTLSLSQKDLTYLEGYGTDEDESWQREKSYLIFCNNGNDMHQLAAHFGQLGILKIERNSPVMLLILANFEYLPVIK</sequence>
<keyword evidence="2" id="KW-1185">Reference proteome</keyword>
<organism evidence="1 2">
    <name type="scientific">Glaciecola nitratireducens (strain JCM 12485 / KCTC 12276 / FR1064)</name>
    <dbReference type="NCBI Taxonomy" id="1085623"/>
    <lineage>
        <taxon>Bacteria</taxon>
        <taxon>Pseudomonadati</taxon>
        <taxon>Pseudomonadota</taxon>
        <taxon>Gammaproteobacteria</taxon>
        <taxon>Alteromonadales</taxon>
        <taxon>Alteromonadaceae</taxon>
        <taxon>Brumicola</taxon>
    </lineage>
</organism>
<proteinExistence type="predicted"/>
<evidence type="ECO:0000313" key="2">
    <source>
        <dbReference type="Proteomes" id="UP000009282"/>
    </source>
</evidence>